<accession>A0A4Y7ITG2</accession>
<dbReference type="Proteomes" id="UP000316621">
    <property type="component" value="Chromosome 2"/>
</dbReference>
<organism evidence="1 2">
    <name type="scientific">Papaver somniferum</name>
    <name type="common">Opium poppy</name>
    <dbReference type="NCBI Taxonomy" id="3469"/>
    <lineage>
        <taxon>Eukaryota</taxon>
        <taxon>Viridiplantae</taxon>
        <taxon>Streptophyta</taxon>
        <taxon>Embryophyta</taxon>
        <taxon>Tracheophyta</taxon>
        <taxon>Spermatophyta</taxon>
        <taxon>Magnoliopsida</taxon>
        <taxon>Ranunculales</taxon>
        <taxon>Papaveraceae</taxon>
        <taxon>Papaveroideae</taxon>
        <taxon>Papaver</taxon>
    </lineage>
</organism>
<keyword evidence="2" id="KW-1185">Reference proteome</keyword>
<dbReference type="STRING" id="3469.A0A4Y7ITG2"/>
<evidence type="ECO:0000313" key="2">
    <source>
        <dbReference type="Proteomes" id="UP000316621"/>
    </source>
</evidence>
<dbReference type="EMBL" id="CM010716">
    <property type="protein sequence ID" value="RZC51080.1"/>
    <property type="molecule type" value="Genomic_DNA"/>
</dbReference>
<proteinExistence type="predicted"/>
<sequence length="236" mass="26855">MWSPRLPSKQHAERIERLSFKPDDVASLLQKQPKLTLTSPMEPDFETVNRVRLYKVKSSTELEEEMMVISQISRLGLVRLYGYLKLATLLVFQEFHLKTLERFNQHAETSTESSHQASLFGHGRLKEGEHPTEEEKWLATAWNHAQLPVRLGQIDIARKMDDNCVRLAQHIQGMVKHRKVRSMVPVECNWLRPEENELMLCCGGASLLNPGPAGAGCVGLFGCSGNWVGRDYKLYG</sequence>
<dbReference type="Gramene" id="RZC51080">
    <property type="protein sequence ID" value="RZC51080"/>
    <property type="gene ID" value="C5167_019501"/>
</dbReference>
<name>A0A4Y7ITG2_PAPSO</name>
<protein>
    <submittedName>
        <fullName evidence="1">Uncharacterized protein</fullName>
    </submittedName>
</protein>
<gene>
    <name evidence="1" type="ORF">C5167_019501</name>
</gene>
<dbReference type="AlphaFoldDB" id="A0A4Y7ITG2"/>
<evidence type="ECO:0000313" key="1">
    <source>
        <dbReference type="EMBL" id="RZC51080.1"/>
    </source>
</evidence>
<reference evidence="1 2" key="1">
    <citation type="journal article" date="2018" name="Science">
        <title>The opium poppy genome and morphinan production.</title>
        <authorList>
            <person name="Guo L."/>
            <person name="Winzer T."/>
            <person name="Yang X."/>
            <person name="Li Y."/>
            <person name="Ning Z."/>
            <person name="He Z."/>
            <person name="Teodor R."/>
            <person name="Lu Y."/>
            <person name="Bowser T.A."/>
            <person name="Graham I.A."/>
            <person name="Ye K."/>
        </authorList>
    </citation>
    <scope>NUCLEOTIDE SEQUENCE [LARGE SCALE GENOMIC DNA]</scope>
    <source>
        <strain evidence="2">cv. HN1</strain>
        <tissue evidence="1">Leaves</tissue>
    </source>
</reference>